<feature type="compositionally biased region" description="Acidic residues" evidence="1">
    <location>
        <begin position="336"/>
        <end position="350"/>
    </location>
</feature>
<dbReference type="InterPro" id="IPR039767">
    <property type="entry name" value="RALBP1"/>
</dbReference>
<dbReference type="SMART" id="SM00324">
    <property type="entry name" value="RhoGAP"/>
    <property type="match status" value="1"/>
</dbReference>
<dbReference type="SUPFAM" id="SSF48350">
    <property type="entry name" value="GTPase activation domain, GAP"/>
    <property type="match status" value="1"/>
</dbReference>
<dbReference type="Pfam" id="PF00620">
    <property type="entry name" value="RhoGAP"/>
    <property type="match status" value="1"/>
</dbReference>
<dbReference type="PANTHER" id="PTHR12783">
    <property type="entry name" value="RALA BINDING PROTEIN 1 RALBP1"/>
    <property type="match status" value="1"/>
</dbReference>
<comment type="caution">
    <text evidence="3">The sequence shown here is derived from an EMBL/GenBank/DDBJ whole genome shotgun (WGS) entry which is preliminary data.</text>
</comment>
<evidence type="ECO:0000313" key="4">
    <source>
        <dbReference type="Proteomes" id="UP001620626"/>
    </source>
</evidence>
<evidence type="ECO:0000256" key="1">
    <source>
        <dbReference type="SAM" id="MobiDB-lite"/>
    </source>
</evidence>
<accession>A0ABD2M8C8</accession>
<gene>
    <name evidence="3" type="ORF">niasHT_009983</name>
</gene>
<reference evidence="3 4" key="1">
    <citation type="submission" date="2024-10" db="EMBL/GenBank/DDBJ databases">
        <authorList>
            <person name="Kim D."/>
        </authorList>
    </citation>
    <scope>NUCLEOTIDE SEQUENCE [LARGE SCALE GENOMIC DNA]</scope>
    <source>
        <strain evidence="3">BH-2024</strain>
    </source>
</reference>
<dbReference type="Gene3D" id="1.10.555.10">
    <property type="entry name" value="Rho GTPase activation protein"/>
    <property type="match status" value="1"/>
</dbReference>
<feature type="region of interest" description="Disordered" evidence="1">
    <location>
        <begin position="417"/>
        <end position="441"/>
    </location>
</feature>
<evidence type="ECO:0000259" key="2">
    <source>
        <dbReference type="PROSITE" id="PS50238"/>
    </source>
</evidence>
<dbReference type="InterPro" id="IPR008936">
    <property type="entry name" value="Rho_GTPase_activation_prot"/>
</dbReference>
<feature type="compositionally biased region" description="Basic and acidic residues" evidence="1">
    <location>
        <begin position="16"/>
        <end position="26"/>
    </location>
</feature>
<dbReference type="GO" id="GO:0031267">
    <property type="term" value="F:small GTPase binding"/>
    <property type="evidence" value="ECO:0007669"/>
    <property type="project" value="UniProtKB-ARBA"/>
</dbReference>
<dbReference type="AlphaFoldDB" id="A0ABD2M8C8"/>
<dbReference type="Gene3D" id="1.20.58.90">
    <property type="match status" value="1"/>
</dbReference>
<feature type="domain" description="Rho-GAP" evidence="2">
    <location>
        <begin position="35"/>
        <end position="229"/>
    </location>
</feature>
<feature type="region of interest" description="Disordered" evidence="1">
    <location>
        <begin position="1"/>
        <end position="26"/>
    </location>
</feature>
<dbReference type="PROSITE" id="PS50238">
    <property type="entry name" value="RHOGAP"/>
    <property type="match status" value="1"/>
</dbReference>
<keyword evidence="4" id="KW-1185">Reference proteome</keyword>
<sequence>MNFFGRKGKKGPVVGKEGKEKAERPSHRQLRVLGVPLAQALRNDPSHDGVPVPAVVRECLDFISLYGLQVEGVFRVSSPKSRLDELERMTNEGRADEIVFQDAHEAAGLLKRFLRQLPENVLTAQLKGRFQNEANVCRCVALCRCSAVIKLKELLLQLPPENFHLLAFVFRNVQLVIQKESANKMNLPAMGVLLHAILEMPRNVVKIFITNAASEECAEGGGEPTTQLFDSVDIGPYLKPKSVVELQKNPPSEKNELENEIKKQQFLLEHLHGQVQQMREERLAERTAKEETMWEVQAAITMLKRRLKTLNETGQRNDGGEGEEGDGKVTGGTADGETEADIPSPEDEQSTTDFVLLEKQLLAVQTTLRDEIAEEKRQIAQLLSILRELHSKLPEEEQNKMSESQRQKYADENHKNTCNASKNGGGPLAQNLDKESEEDGKWGDWCKTEEHRRDRLLGELIRYRKICSQLRARLEHDTALIALLQQQKHTDEMPPATANLLVTRF</sequence>
<evidence type="ECO:0000313" key="3">
    <source>
        <dbReference type="EMBL" id="KAL3123770.1"/>
    </source>
</evidence>
<dbReference type="EMBL" id="JBICBT010000087">
    <property type="protein sequence ID" value="KAL3123770.1"/>
    <property type="molecule type" value="Genomic_DNA"/>
</dbReference>
<organism evidence="3 4">
    <name type="scientific">Heterodera trifolii</name>
    <dbReference type="NCBI Taxonomy" id="157864"/>
    <lineage>
        <taxon>Eukaryota</taxon>
        <taxon>Metazoa</taxon>
        <taxon>Ecdysozoa</taxon>
        <taxon>Nematoda</taxon>
        <taxon>Chromadorea</taxon>
        <taxon>Rhabditida</taxon>
        <taxon>Tylenchina</taxon>
        <taxon>Tylenchomorpha</taxon>
        <taxon>Tylenchoidea</taxon>
        <taxon>Heteroderidae</taxon>
        <taxon>Heteroderinae</taxon>
        <taxon>Heterodera</taxon>
    </lineage>
</organism>
<protein>
    <recommendedName>
        <fullName evidence="2">Rho-GAP domain-containing protein</fullName>
    </recommendedName>
</protein>
<dbReference type="Proteomes" id="UP001620626">
    <property type="component" value="Unassembled WGS sequence"/>
</dbReference>
<dbReference type="PANTHER" id="PTHR12783:SF5">
    <property type="entry name" value="RALA-BINDING PROTEIN 1"/>
    <property type="match status" value="1"/>
</dbReference>
<proteinExistence type="predicted"/>
<name>A0ABD2M8C8_9BILA</name>
<feature type="region of interest" description="Disordered" evidence="1">
    <location>
        <begin position="311"/>
        <end position="350"/>
    </location>
</feature>
<dbReference type="InterPro" id="IPR000198">
    <property type="entry name" value="RhoGAP_dom"/>
</dbReference>
<feature type="compositionally biased region" description="Basic residues" evidence="1">
    <location>
        <begin position="1"/>
        <end position="10"/>
    </location>
</feature>